<feature type="transmembrane region" description="Helical" evidence="6">
    <location>
        <begin position="36"/>
        <end position="56"/>
    </location>
</feature>
<comment type="subcellular location">
    <subcellularLocation>
        <location evidence="6">Cell membrane</location>
        <topology evidence="6">Multi-pass membrane protein</topology>
    </subcellularLocation>
    <subcellularLocation>
        <location evidence="1">Membrane</location>
    </subcellularLocation>
</comment>
<comment type="function">
    <text evidence="6">Forms chloride channels.</text>
</comment>
<dbReference type="GO" id="GO:0005254">
    <property type="term" value="F:chloride channel activity"/>
    <property type="evidence" value="ECO:0007669"/>
    <property type="project" value="UniProtKB-KW"/>
</dbReference>
<feature type="transmembrane region" description="Helical" evidence="6">
    <location>
        <begin position="77"/>
        <end position="96"/>
    </location>
</feature>
<dbReference type="PANTHER" id="PTHR10736:SF58">
    <property type="entry name" value="BESTROPHIN HOMOLOG-RELATED"/>
    <property type="match status" value="1"/>
</dbReference>
<organism evidence="7 8">
    <name type="scientific">Pristionchus mayeri</name>
    <dbReference type="NCBI Taxonomy" id="1317129"/>
    <lineage>
        <taxon>Eukaryota</taxon>
        <taxon>Metazoa</taxon>
        <taxon>Ecdysozoa</taxon>
        <taxon>Nematoda</taxon>
        <taxon>Chromadorea</taxon>
        <taxon>Rhabditida</taxon>
        <taxon>Rhabditina</taxon>
        <taxon>Diplogasteromorpha</taxon>
        <taxon>Diplogasteroidea</taxon>
        <taxon>Neodiplogasteridae</taxon>
        <taxon>Pristionchus</taxon>
    </lineage>
</organism>
<evidence type="ECO:0000313" key="8">
    <source>
        <dbReference type="Proteomes" id="UP001328107"/>
    </source>
</evidence>
<gene>
    <name evidence="7" type="ORF">PMAYCL1PPCAC_16037</name>
</gene>
<dbReference type="PANTHER" id="PTHR10736">
    <property type="entry name" value="BESTROPHIN"/>
    <property type="match status" value="1"/>
</dbReference>
<evidence type="ECO:0000256" key="3">
    <source>
        <dbReference type="ARBA" id="ARBA00022989"/>
    </source>
</evidence>
<evidence type="ECO:0000256" key="4">
    <source>
        <dbReference type="ARBA" id="ARBA00023136"/>
    </source>
</evidence>
<feature type="transmembrane region" description="Helical" evidence="6">
    <location>
        <begin position="241"/>
        <end position="261"/>
    </location>
</feature>
<keyword evidence="6" id="KW-0869">Chloride channel</keyword>
<dbReference type="GO" id="GO:0034707">
    <property type="term" value="C:chloride channel complex"/>
    <property type="evidence" value="ECO:0007669"/>
    <property type="project" value="UniProtKB-KW"/>
</dbReference>
<keyword evidence="2 6" id="KW-0812">Transmembrane</keyword>
<evidence type="ECO:0000256" key="6">
    <source>
        <dbReference type="RuleBase" id="RU363126"/>
    </source>
</evidence>
<dbReference type="EMBL" id="BTRK01000004">
    <property type="protein sequence ID" value="GMR45842.1"/>
    <property type="molecule type" value="Genomic_DNA"/>
</dbReference>
<evidence type="ECO:0000256" key="2">
    <source>
        <dbReference type="ARBA" id="ARBA00022692"/>
    </source>
</evidence>
<dbReference type="GO" id="GO:0005886">
    <property type="term" value="C:plasma membrane"/>
    <property type="evidence" value="ECO:0007669"/>
    <property type="project" value="UniProtKB-SubCell"/>
</dbReference>
<keyword evidence="4 6" id="KW-0472">Membrane</keyword>
<evidence type="ECO:0000256" key="1">
    <source>
        <dbReference type="ARBA" id="ARBA00004370"/>
    </source>
</evidence>
<keyword evidence="6" id="KW-0868">Chloride</keyword>
<dbReference type="InterPro" id="IPR000615">
    <property type="entry name" value="Bestrophin"/>
</dbReference>
<dbReference type="InterPro" id="IPR021134">
    <property type="entry name" value="Bestrophin-like"/>
</dbReference>
<name>A0AAN5CK00_9BILA</name>
<accession>A0AAN5CK00</accession>
<keyword evidence="6" id="KW-0406">Ion transport</keyword>
<sequence>MTVSYQLDVSKKSWTNALKILCRWRGSIWRLVWKELFIWLFFYYVLMFVYRSDYVLSADGKRTFEKLAAHIEKRIEWIPLSFILAFFVSLVMGRWARIIDNMGYIENAAITVGMLVRGKLKNDTISRRAIVRYLCLSQVLVLRDISIKVRRRFPNLESIVQAGFLEEDEKEMYEQVECSTNKYWLPINWACALANRLRESGNLTSETPMCQILNECRIFRNSLSTLCNFDWAPVPVAYPQVVYFAVYIYFTLALFSRQFIIGVDAENKAVIDLVFPVISVLQFVFYVGWMKVAESLMNPMGEDDDHFECNLLIDNNIEMGMAMVDDAFDQIPTLKMDKFKTQKDPLYAENAIPKYSTVTPFMGSAAHLV</sequence>
<evidence type="ECO:0000256" key="5">
    <source>
        <dbReference type="ARBA" id="ARBA00034769"/>
    </source>
</evidence>
<dbReference type="Proteomes" id="UP001328107">
    <property type="component" value="Unassembled WGS sequence"/>
</dbReference>
<feature type="non-terminal residue" evidence="7">
    <location>
        <position position="369"/>
    </location>
</feature>
<keyword evidence="6" id="KW-0407">Ion channel</keyword>
<reference evidence="8" key="1">
    <citation type="submission" date="2022-10" db="EMBL/GenBank/DDBJ databases">
        <title>Genome assembly of Pristionchus species.</title>
        <authorList>
            <person name="Yoshida K."/>
            <person name="Sommer R.J."/>
        </authorList>
    </citation>
    <scope>NUCLEOTIDE SEQUENCE [LARGE SCALE GENOMIC DNA]</scope>
    <source>
        <strain evidence="8">RS5460</strain>
    </source>
</reference>
<keyword evidence="6" id="KW-1003">Cell membrane</keyword>
<feature type="transmembrane region" description="Helical" evidence="6">
    <location>
        <begin position="273"/>
        <end position="290"/>
    </location>
</feature>
<keyword evidence="3 6" id="KW-1133">Transmembrane helix</keyword>
<comment type="caution">
    <text evidence="7">The sequence shown here is derived from an EMBL/GenBank/DDBJ whole genome shotgun (WGS) entry which is preliminary data.</text>
</comment>
<proteinExistence type="inferred from homology"/>
<keyword evidence="8" id="KW-1185">Reference proteome</keyword>
<dbReference type="AlphaFoldDB" id="A0AAN5CK00"/>
<evidence type="ECO:0000313" key="7">
    <source>
        <dbReference type="EMBL" id="GMR45842.1"/>
    </source>
</evidence>
<keyword evidence="6" id="KW-0813">Transport</keyword>
<protein>
    <recommendedName>
        <fullName evidence="6">Bestrophin homolog</fullName>
    </recommendedName>
</protein>
<comment type="similarity">
    <text evidence="5 6">Belongs to the anion channel-forming bestrophin (TC 1.A.46) family. Calcium-sensitive chloride channel subfamily.</text>
</comment>
<dbReference type="Pfam" id="PF01062">
    <property type="entry name" value="Bestrophin"/>
    <property type="match status" value="1"/>
</dbReference>